<dbReference type="Gene3D" id="1.20.144.10">
    <property type="entry name" value="Phosphatidic acid phosphatase type 2/haloperoxidase"/>
    <property type="match status" value="1"/>
</dbReference>
<accession>A0A345SSX7</accession>
<feature type="region of interest" description="Disordered" evidence="1">
    <location>
        <begin position="232"/>
        <end position="255"/>
    </location>
</feature>
<feature type="transmembrane region" description="Helical" evidence="2">
    <location>
        <begin position="207"/>
        <end position="226"/>
    </location>
</feature>
<feature type="transmembrane region" description="Helical" evidence="2">
    <location>
        <begin position="106"/>
        <end position="129"/>
    </location>
</feature>
<dbReference type="InterPro" id="IPR000326">
    <property type="entry name" value="PAP2/HPO"/>
</dbReference>
<dbReference type="Pfam" id="PF01569">
    <property type="entry name" value="PAP2"/>
    <property type="match status" value="1"/>
</dbReference>
<evidence type="ECO:0000313" key="5">
    <source>
        <dbReference type="Proteomes" id="UP000249340"/>
    </source>
</evidence>
<feature type="transmembrane region" description="Helical" evidence="2">
    <location>
        <begin position="21"/>
        <end position="42"/>
    </location>
</feature>
<name>A0A345SSX7_9ACTN</name>
<evidence type="ECO:0000259" key="3">
    <source>
        <dbReference type="SMART" id="SM00014"/>
    </source>
</evidence>
<dbReference type="Proteomes" id="UP000249340">
    <property type="component" value="Chromosome"/>
</dbReference>
<keyword evidence="5" id="KW-1185">Reference proteome</keyword>
<feature type="transmembrane region" description="Helical" evidence="2">
    <location>
        <begin position="177"/>
        <end position="201"/>
    </location>
</feature>
<evidence type="ECO:0000313" key="4">
    <source>
        <dbReference type="EMBL" id="AXI76832.1"/>
    </source>
</evidence>
<proteinExistence type="predicted"/>
<dbReference type="EMBL" id="CP031264">
    <property type="protein sequence ID" value="AXI76832.1"/>
    <property type="molecule type" value="Genomic_DNA"/>
</dbReference>
<evidence type="ECO:0000256" key="1">
    <source>
        <dbReference type="SAM" id="MobiDB-lite"/>
    </source>
</evidence>
<dbReference type="OrthoDB" id="5289372at2"/>
<protein>
    <submittedName>
        <fullName evidence="4">Phosphatase PAP2 family protein</fullName>
    </submittedName>
</protein>
<reference evidence="5" key="1">
    <citation type="submission" date="2018-07" db="EMBL/GenBank/DDBJ databases">
        <title>Streptacidiphilus bronchialis DSM 106435 chromosome.</title>
        <authorList>
            <person name="Batra D."/>
            <person name="Gulvik C.A."/>
        </authorList>
    </citation>
    <scope>NUCLEOTIDE SEQUENCE [LARGE SCALE GENOMIC DNA]</scope>
    <source>
        <strain evidence="5">DSM 106435</strain>
    </source>
</reference>
<dbReference type="PANTHER" id="PTHR14969">
    <property type="entry name" value="SPHINGOSINE-1-PHOSPHATE PHOSPHOHYDROLASE"/>
    <property type="match status" value="1"/>
</dbReference>
<dbReference type="SUPFAM" id="SSF48317">
    <property type="entry name" value="Acid phosphatase/Vanadium-dependent haloperoxidase"/>
    <property type="match status" value="1"/>
</dbReference>
<keyword evidence="2" id="KW-0472">Membrane</keyword>
<dbReference type="KEGG" id="stri:C7M71_004530"/>
<dbReference type="SMART" id="SM00014">
    <property type="entry name" value="acidPPc"/>
    <property type="match status" value="1"/>
</dbReference>
<feature type="transmembrane region" description="Helical" evidence="2">
    <location>
        <begin position="149"/>
        <end position="170"/>
    </location>
</feature>
<feature type="domain" description="Phosphatidic acid phosphatase type 2/haloperoxidase" evidence="3">
    <location>
        <begin position="107"/>
        <end position="219"/>
    </location>
</feature>
<dbReference type="AlphaFoldDB" id="A0A345SSX7"/>
<keyword evidence="2" id="KW-0812">Transmembrane</keyword>
<organism evidence="4 5">
    <name type="scientific">Peterkaempfera bronchialis</name>
    <dbReference type="NCBI Taxonomy" id="2126346"/>
    <lineage>
        <taxon>Bacteria</taxon>
        <taxon>Bacillati</taxon>
        <taxon>Actinomycetota</taxon>
        <taxon>Actinomycetes</taxon>
        <taxon>Kitasatosporales</taxon>
        <taxon>Streptomycetaceae</taxon>
        <taxon>Peterkaempfera</taxon>
    </lineage>
</organism>
<gene>
    <name evidence="4" type="ORF">C7M71_004530</name>
</gene>
<dbReference type="PANTHER" id="PTHR14969:SF13">
    <property type="entry name" value="AT30094P"/>
    <property type="match status" value="1"/>
</dbReference>
<sequence>MAAALAPGRDGGPDRRPGARLLLPVVAFLLTAALFGLVLLLVETHWGPLRRLDAGTADRLHRQALSHPAWVSALRFLTEVVWAPVTMRLLVAALVVRLLCRRAWRLAAWAAVTTTASGLTGALVKHAVARARPRLPDPVAHAPGFSFPSGHAMTAATCCTVLVLVLAPLVPRRWRPLLLAAAVVSVVGVGYTRVALGVHWVSDVAGGWLLGLAVVAATTAVFETWNPRYPPAARRRPSVRSAGGAGRGDGGSEAQQVRLEPGVVPRIWVKRW</sequence>
<keyword evidence="2" id="KW-1133">Transmembrane helix</keyword>
<evidence type="ECO:0000256" key="2">
    <source>
        <dbReference type="SAM" id="Phobius"/>
    </source>
</evidence>
<dbReference type="InterPro" id="IPR036938">
    <property type="entry name" value="PAP2/HPO_sf"/>
</dbReference>
<feature type="transmembrane region" description="Helical" evidence="2">
    <location>
        <begin position="80"/>
        <end position="99"/>
    </location>
</feature>